<name>A0A8S4S9D2_9NEOP</name>
<gene>
    <name evidence="1" type="primary">jg17127</name>
    <name evidence="1" type="ORF">PAEG_LOCUS23211</name>
</gene>
<proteinExistence type="predicted"/>
<dbReference type="EMBL" id="CAKXAJ010026129">
    <property type="protein sequence ID" value="CAH2257728.1"/>
    <property type="molecule type" value="Genomic_DNA"/>
</dbReference>
<dbReference type="Proteomes" id="UP000838756">
    <property type="component" value="Unassembled WGS sequence"/>
</dbReference>
<reference evidence="1" key="1">
    <citation type="submission" date="2022-03" db="EMBL/GenBank/DDBJ databases">
        <authorList>
            <person name="Lindestad O."/>
        </authorList>
    </citation>
    <scope>NUCLEOTIDE SEQUENCE</scope>
</reference>
<comment type="caution">
    <text evidence="1">The sequence shown here is derived from an EMBL/GenBank/DDBJ whole genome shotgun (WGS) entry which is preliminary data.</text>
</comment>
<accession>A0A8S4S9D2</accession>
<evidence type="ECO:0000313" key="2">
    <source>
        <dbReference type="Proteomes" id="UP000838756"/>
    </source>
</evidence>
<sequence length="134" mass="15273">MGQYGEKPIPWLGHLERLREDHHDILQNGILGVSIRKTFSRILQRLTRPGKSLLAQNWSEWQLLLSEAKILLPLVPGGPAIPGSGSGYGNGLARGVKNLRQRFRFCRRLEMALGYESIELEKRENAVEEFFLHV</sequence>
<dbReference type="AlphaFoldDB" id="A0A8S4S9D2"/>
<protein>
    <submittedName>
        <fullName evidence="1">Jg17127 protein</fullName>
    </submittedName>
</protein>
<evidence type="ECO:0000313" key="1">
    <source>
        <dbReference type="EMBL" id="CAH2257728.1"/>
    </source>
</evidence>
<keyword evidence="2" id="KW-1185">Reference proteome</keyword>
<organism evidence="1 2">
    <name type="scientific">Pararge aegeria aegeria</name>
    <dbReference type="NCBI Taxonomy" id="348720"/>
    <lineage>
        <taxon>Eukaryota</taxon>
        <taxon>Metazoa</taxon>
        <taxon>Ecdysozoa</taxon>
        <taxon>Arthropoda</taxon>
        <taxon>Hexapoda</taxon>
        <taxon>Insecta</taxon>
        <taxon>Pterygota</taxon>
        <taxon>Neoptera</taxon>
        <taxon>Endopterygota</taxon>
        <taxon>Lepidoptera</taxon>
        <taxon>Glossata</taxon>
        <taxon>Ditrysia</taxon>
        <taxon>Papilionoidea</taxon>
        <taxon>Nymphalidae</taxon>
        <taxon>Satyrinae</taxon>
        <taxon>Satyrini</taxon>
        <taxon>Parargina</taxon>
        <taxon>Pararge</taxon>
    </lineage>
</organism>